<name>A0A9N9HZ04_9GLOM</name>
<evidence type="ECO:0000313" key="1">
    <source>
        <dbReference type="EMBL" id="CAG8713730.1"/>
    </source>
</evidence>
<gene>
    <name evidence="1" type="ORF">AMORRO_LOCUS12862</name>
</gene>
<evidence type="ECO:0000313" key="2">
    <source>
        <dbReference type="Proteomes" id="UP000789342"/>
    </source>
</evidence>
<protein>
    <submittedName>
        <fullName evidence="1">6557_t:CDS:1</fullName>
    </submittedName>
</protein>
<dbReference type="Proteomes" id="UP000789342">
    <property type="component" value="Unassembled WGS sequence"/>
</dbReference>
<sequence>MQREATVRMHKIESFWSPVIASTTNINVTNLENNHSMGTEIVRDYNIMSPGNLVNIIISLVNEVESSKITKVEK</sequence>
<dbReference type="EMBL" id="CAJVPV010020132">
    <property type="protein sequence ID" value="CAG8713730.1"/>
    <property type="molecule type" value="Genomic_DNA"/>
</dbReference>
<proteinExistence type="predicted"/>
<reference evidence="1" key="1">
    <citation type="submission" date="2021-06" db="EMBL/GenBank/DDBJ databases">
        <authorList>
            <person name="Kallberg Y."/>
            <person name="Tangrot J."/>
            <person name="Rosling A."/>
        </authorList>
    </citation>
    <scope>NUCLEOTIDE SEQUENCE</scope>
    <source>
        <strain evidence="1">CL551</strain>
    </source>
</reference>
<feature type="non-terminal residue" evidence="1">
    <location>
        <position position="1"/>
    </location>
</feature>
<accession>A0A9N9HZ04</accession>
<comment type="caution">
    <text evidence="1">The sequence shown here is derived from an EMBL/GenBank/DDBJ whole genome shotgun (WGS) entry which is preliminary data.</text>
</comment>
<keyword evidence="2" id="KW-1185">Reference proteome</keyword>
<dbReference type="AlphaFoldDB" id="A0A9N9HZ04"/>
<organism evidence="1 2">
    <name type="scientific">Acaulospora morrowiae</name>
    <dbReference type="NCBI Taxonomy" id="94023"/>
    <lineage>
        <taxon>Eukaryota</taxon>
        <taxon>Fungi</taxon>
        <taxon>Fungi incertae sedis</taxon>
        <taxon>Mucoromycota</taxon>
        <taxon>Glomeromycotina</taxon>
        <taxon>Glomeromycetes</taxon>
        <taxon>Diversisporales</taxon>
        <taxon>Acaulosporaceae</taxon>
        <taxon>Acaulospora</taxon>
    </lineage>
</organism>